<evidence type="ECO:0000259" key="2">
    <source>
        <dbReference type="Pfam" id="PF07859"/>
    </source>
</evidence>
<dbReference type="EMBL" id="JANYMP010000014">
    <property type="protein sequence ID" value="MCS7480569.1"/>
    <property type="molecule type" value="Genomic_DNA"/>
</dbReference>
<dbReference type="RefSeq" id="WP_259626063.1">
    <property type="nucleotide sequence ID" value="NZ_JANYMP010000014.1"/>
</dbReference>
<sequence length="305" mass="32169">MSILGTRLVADVVARLMQGATVLAAGAISRRAGRILPEFTGHTLEVTVPTAIGPTRAVVYRPAGRHPSPPVHVNFHGGGYIMRGVRLDDPLCRYLAAEAGVVVVNVDYAVAPQHRFPAPPHQAFEVVRWVAENGAEHGWDGARLTVGGQSAGGGLAAAVARQALEGGGPPIALQVLHYPPLDLAADPGDKPSPLAKPVLKPWMGEVFDAAYLPDRSARTDPLVSPANPADTADLTGIAPALVITAELDRLRAEGVRYARRLLKAGALVEHHDVAGVDHGYDVNDAEKARETYALIARRVGEATRA</sequence>
<name>A0A9X3A2C2_9PSEU</name>
<feature type="domain" description="Alpha/beta hydrolase fold-3" evidence="2">
    <location>
        <begin position="73"/>
        <end position="280"/>
    </location>
</feature>
<dbReference type="InterPro" id="IPR050300">
    <property type="entry name" value="GDXG_lipolytic_enzyme"/>
</dbReference>
<evidence type="ECO:0000313" key="3">
    <source>
        <dbReference type="EMBL" id="MCS7480569.1"/>
    </source>
</evidence>
<dbReference type="PANTHER" id="PTHR48081:SF8">
    <property type="entry name" value="ALPHA_BETA HYDROLASE FOLD-3 DOMAIN-CONTAINING PROTEIN-RELATED"/>
    <property type="match status" value="1"/>
</dbReference>
<organism evidence="3 4">
    <name type="scientific">Umezawaea endophytica</name>
    <dbReference type="NCBI Taxonomy" id="1654476"/>
    <lineage>
        <taxon>Bacteria</taxon>
        <taxon>Bacillati</taxon>
        <taxon>Actinomycetota</taxon>
        <taxon>Actinomycetes</taxon>
        <taxon>Pseudonocardiales</taxon>
        <taxon>Pseudonocardiaceae</taxon>
        <taxon>Umezawaea</taxon>
    </lineage>
</organism>
<proteinExistence type="predicted"/>
<reference evidence="3" key="1">
    <citation type="submission" date="2022-08" db="EMBL/GenBank/DDBJ databases">
        <authorList>
            <person name="Tistechok S."/>
            <person name="Samborskyy M."/>
            <person name="Roman I."/>
        </authorList>
    </citation>
    <scope>NUCLEOTIDE SEQUENCE</scope>
    <source>
        <strain evidence="3">DSM 103496</strain>
    </source>
</reference>
<evidence type="ECO:0000313" key="4">
    <source>
        <dbReference type="Proteomes" id="UP001141259"/>
    </source>
</evidence>
<keyword evidence="1 3" id="KW-0378">Hydrolase</keyword>
<dbReference type="Pfam" id="PF07859">
    <property type="entry name" value="Abhydrolase_3"/>
    <property type="match status" value="1"/>
</dbReference>
<comment type="caution">
    <text evidence="3">The sequence shown here is derived from an EMBL/GenBank/DDBJ whole genome shotgun (WGS) entry which is preliminary data.</text>
</comment>
<dbReference type="AlphaFoldDB" id="A0A9X3A2C2"/>
<dbReference type="PANTHER" id="PTHR48081">
    <property type="entry name" value="AB HYDROLASE SUPERFAMILY PROTEIN C4A8.06C"/>
    <property type="match status" value="1"/>
</dbReference>
<dbReference type="Proteomes" id="UP001141259">
    <property type="component" value="Unassembled WGS sequence"/>
</dbReference>
<dbReference type="SUPFAM" id="SSF53474">
    <property type="entry name" value="alpha/beta-Hydrolases"/>
    <property type="match status" value="1"/>
</dbReference>
<keyword evidence="4" id="KW-1185">Reference proteome</keyword>
<evidence type="ECO:0000256" key="1">
    <source>
        <dbReference type="ARBA" id="ARBA00022801"/>
    </source>
</evidence>
<accession>A0A9X3A2C2</accession>
<protein>
    <submittedName>
        <fullName evidence="3">Alpha/beta hydrolase</fullName>
    </submittedName>
</protein>
<dbReference type="GO" id="GO:0016787">
    <property type="term" value="F:hydrolase activity"/>
    <property type="evidence" value="ECO:0007669"/>
    <property type="project" value="UniProtKB-KW"/>
</dbReference>
<dbReference type="Gene3D" id="3.40.50.1820">
    <property type="entry name" value="alpha/beta hydrolase"/>
    <property type="match status" value="1"/>
</dbReference>
<dbReference type="InterPro" id="IPR029058">
    <property type="entry name" value="AB_hydrolase_fold"/>
</dbReference>
<gene>
    <name evidence="3" type="ORF">NZH93_27260</name>
</gene>
<dbReference type="InterPro" id="IPR013094">
    <property type="entry name" value="AB_hydrolase_3"/>
</dbReference>